<keyword evidence="4" id="KW-1185">Reference proteome</keyword>
<dbReference type="PANTHER" id="PTHR10039">
    <property type="entry name" value="AMELOGENIN"/>
    <property type="match status" value="1"/>
</dbReference>
<evidence type="ECO:0000256" key="1">
    <source>
        <dbReference type="ARBA" id="ARBA00022737"/>
    </source>
</evidence>
<dbReference type="AlphaFoldDB" id="A0A9P8IBH0"/>
<comment type="caution">
    <text evidence="3">The sequence shown here is derived from an EMBL/GenBank/DDBJ whole genome shotgun (WGS) entry which is preliminary data.</text>
</comment>
<reference evidence="3" key="1">
    <citation type="submission" date="2021-03" db="EMBL/GenBank/DDBJ databases">
        <title>Comparative genomics and phylogenomic investigation of the class Geoglossomycetes provide insights into ecological specialization and systematics.</title>
        <authorList>
            <person name="Melie T."/>
            <person name="Pirro S."/>
            <person name="Miller A.N."/>
            <person name="Quandt A."/>
        </authorList>
    </citation>
    <scope>NUCLEOTIDE SEQUENCE</scope>
    <source>
        <strain evidence="3">CAQ_001_2017</strain>
    </source>
</reference>
<name>A0A9P8IBH0_9PEZI</name>
<gene>
    <name evidence="3" type="ORF">GP486_007577</name>
</gene>
<evidence type="ECO:0000313" key="3">
    <source>
        <dbReference type="EMBL" id="KAH0551075.1"/>
    </source>
</evidence>
<dbReference type="PANTHER" id="PTHR10039:SF10">
    <property type="entry name" value="NACHT DOMAIN-CONTAINING PROTEIN"/>
    <property type="match status" value="1"/>
</dbReference>
<protein>
    <recommendedName>
        <fullName evidence="2">NACHT domain-containing protein</fullName>
    </recommendedName>
</protein>
<organism evidence="3 4">
    <name type="scientific">Trichoglossum hirsutum</name>
    <dbReference type="NCBI Taxonomy" id="265104"/>
    <lineage>
        <taxon>Eukaryota</taxon>
        <taxon>Fungi</taxon>
        <taxon>Dikarya</taxon>
        <taxon>Ascomycota</taxon>
        <taxon>Pezizomycotina</taxon>
        <taxon>Geoglossomycetes</taxon>
        <taxon>Geoglossales</taxon>
        <taxon>Geoglossaceae</taxon>
        <taxon>Trichoglossum</taxon>
    </lineage>
</organism>
<dbReference type="Gene3D" id="3.40.50.300">
    <property type="entry name" value="P-loop containing nucleotide triphosphate hydrolases"/>
    <property type="match status" value="1"/>
</dbReference>
<dbReference type="Pfam" id="PF12796">
    <property type="entry name" value="Ank_2"/>
    <property type="match status" value="1"/>
</dbReference>
<dbReference type="PROSITE" id="PS50837">
    <property type="entry name" value="NACHT"/>
    <property type="match status" value="1"/>
</dbReference>
<feature type="non-terminal residue" evidence="3">
    <location>
        <position position="825"/>
    </location>
</feature>
<dbReference type="SUPFAM" id="SSF52540">
    <property type="entry name" value="P-loop containing nucleoside triphosphate hydrolases"/>
    <property type="match status" value="1"/>
</dbReference>
<dbReference type="Proteomes" id="UP000750711">
    <property type="component" value="Unassembled WGS sequence"/>
</dbReference>
<evidence type="ECO:0000313" key="4">
    <source>
        <dbReference type="Proteomes" id="UP000750711"/>
    </source>
</evidence>
<dbReference type="Pfam" id="PF24809">
    <property type="entry name" value="DUF7708"/>
    <property type="match status" value="1"/>
</dbReference>
<dbReference type="Pfam" id="PF24883">
    <property type="entry name" value="NPHP3_N"/>
    <property type="match status" value="1"/>
</dbReference>
<dbReference type="SMART" id="SM00248">
    <property type="entry name" value="ANK"/>
    <property type="match status" value="1"/>
</dbReference>
<dbReference type="InterPro" id="IPR054471">
    <property type="entry name" value="GPIID_WHD"/>
</dbReference>
<dbReference type="SUPFAM" id="SSF48403">
    <property type="entry name" value="Ankyrin repeat"/>
    <property type="match status" value="1"/>
</dbReference>
<keyword evidence="1" id="KW-0677">Repeat</keyword>
<accession>A0A9P8IBH0</accession>
<dbReference type="InterPro" id="IPR002110">
    <property type="entry name" value="Ankyrin_rpt"/>
</dbReference>
<proteinExistence type="predicted"/>
<evidence type="ECO:0000259" key="2">
    <source>
        <dbReference type="PROSITE" id="PS50837"/>
    </source>
</evidence>
<dbReference type="InterPro" id="IPR056884">
    <property type="entry name" value="NPHP3-like_N"/>
</dbReference>
<dbReference type="EMBL" id="JAGHQM010002220">
    <property type="protein sequence ID" value="KAH0551075.1"/>
    <property type="molecule type" value="Genomic_DNA"/>
</dbReference>
<dbReference type="Gene3D" id="1.25.40.20">
    <property type="entry name" value="Ankyrin repeat-containing domain"/>
    <property type="match status" value="1"/>
</dbReference>
<dbReference type="InterPro" id="IPR056125">
    <property type="entry name" value="DUF7708"/>
</dbReference>
<dbReference type="Pfam" id="PF22939">
    <property type="entry name" value="WHD_GPIID"/>
    <property type="match status" value="1"/>
</dbReference>
<dbReference type="InterPro" id="IPR007111">
    <property type="entry name" value="NACHT_NTPase"/>
</dbReference>
<dbReference type="InterPro" id="IPR036770">
    <property type="entry name" value="Ankyrin_rpt-contain_sf"/>
</dbReference>
<dbReference type="InterPro" id="IPR027417">
    <property type="entry name" value="P-loop_NTPase"/>
</dbReference>
<sequence length="825" mass="92476">MSSSTSVLLANTSRLKPEIRLAQAVSQFEADLSSEQKSTFRTYRSQYRDSPPDPSDVMRLTAEIDRQASGKVGGRRCFGTRLTNFLQAVQQFAALGDIIAGGSQNIIACGVWSLVRMSLLSIVNFSSYLDKLSTLLMTVGCSAPRYQTIALLYSQSTNIQSHLSEYFIVVVCLCHQVLKFTKKSTIGQFASTLSDPDINTYQSELGRWANMIKEEANLLMAKKIDEEAKENFQFRALFSKYSESAPLQRKMKTNLRVLDLFSMYDYETTWKQTRKVGSATLFNQNSEYQDWKGRTDSCTLIYTGKLGSGKSVLLANIVDDINLHVRSKSHVVAYFFCRYDIPESLKARTIFGSLARQILRPIPDLAMVAEILDETTSALDFERIFTLLQRALPPDRRAYFILDGLDECNYAERKILIQGLRKLQETFTLALCASIRLDPGNALVLSSEQFIATRITSIPDENPDIETFIEAELASCIESRELVIGDPRLILKIQDALLEGSQGMFLWAALQIKSLCFMKTDDAILQALADLPKDLSETFSRILLRSEASEMPYQRRILELVTVAQRLLTIEELREALSVVPGDTVWNPARLPNDIFSTLTCCGSLVIVDEEELTVRLVHHSVKQFLLSGFKDSNNVTFTIDSAKREMADIIITYLSYGVFGTQLSTMVVPQIRAGSVPSRIIRSTLESSSSVRNLTLKLLRSRKQPSCDIGPTLAETSKLYNSRSVDEFHFFSYAKSYWLQHILCASDQEPAICDLLLRLFQGNVVNANAIDDDGRTLLWWATGNGYEAIVKLLLDSDKVDVNSKDGGHGQTPLSWAAMNGREAI</sequence>
<feature type="domain" description="NACHT" evidence="2">
    <location>
        <begin position="298"/>
        <end position="447"/>
    </location>
</feature>